<gene>
    <name evidence="2" type="ordered locus">STAUR_6949</name>
    <name evidence="3" type="ORF">STIAU_8360</name>
</gene>
<evidence type="ECO:0000313" key="4">
    <source>
        <dbReference type="Proteomes" id="UP000001351"/>
    </source>
</evidence>
<evidence type="ECO:0000313" key="2">
    <source>
        <dbReference type="EMBL" id="ADO74705.1"/>
    </source>
</evidence>
<name>Q09E82_STIAD</name>
<dbReference type="Proteomes" id="UP000032702">
    <property type="component" value="Unassembled WGS sequence"/>
</dbReference>
<dbReference type="Proteomes" id="UP000001351">
    <property type="component" value="Chromosome"/>
</dbReference>
<feature type="signal peptide" evidence="1">
    <location>
        <begin position="1"/>
        <end position="21"/>
    </location>
</feature>
<reference evidence="3 5" key="1">
    <citation type="submission" date="2006-04" db="EMBL/GenBank/DDBJ databases">
        <authorList>
            <person name="Nierman W.C."/>
        </authorList>
    </citation>
    <scope>NUCLEOTIDE SEQUENCE [LARGE SCALE GENOMIC DNA]</scope>
    <source>
        <strain evidence="3 5">DW4/3-1</strain>
    </source>
</reference>
<reference evidence="2 4" key="2">
    <citation type="journal article" date="2011" name="Mol. Biol. Evol.">
        <title>Comparative genomic analysis of fruiting body formation in Myxococcales.</title>
        <authorList>
            <person name="Huntley S."/>
            <person name="Hamann N."/>
            <person name="Wegener-Feldbrugge S."/>
            <person name="Treuner-Lange A."/>
            <person name="Kube M."/>
            <person name="Reinhardt R."/>
            <person name="Klages S."/>
            <person name="Muller R."/>
            <person name="Ronning C.M."/>
            <person name="Nierman W.C."/>
            <person name="Sogaard-Andersen L."/>
        </authorList>
    </citation>
    <scope>NUCLEOTIDE SEQUENCE [LARGE SCALE GENOMIC DNA]</scope>
    <source>
        <strain evidence="2 4">DW4/3-1</strain>
    </source>
</reference>
<feature type="chain" id="PRO_5010840452" evidence="1">
    <location>
        <begin position="22"/>
        <end position="854"/>
    </location>
</feature>
<dbReference type="Gene3D" id="2.60.40.10">
    <property type="entry name" value="Immunoglobulins"/>
    <property type="match status" value="7"/>
</dbReference>
<keyword evidence="1" id="KW-0732">Signal</keyword>
<dbReference type="EMBL" id="CP002271">
    <property type="protein sequence ID" value="ADO74705.1"/>
    <property type="molecule type" value="Genomic_DNA"/>
</dbReference>
<dbReference type="STRING" id="378806.STAUR_6949"/>
<dbReference type="PROSITE" id="PS51257">
    <property type="entry name" value="PROKAR_LIPOPROTEIN"/>
    <property type="match status" value="1"/>
</dbReference>
<proteinExistence type="predicted"/>
<evidence type="ECO:0000313" key="3">
    <source>
        <dbReference type="EMBL" id="EAU69976.1"/>
    </source>
</evidence>
<organism evidence="3 5">
    <name type="scientific">Stigmatella aurantiaca (strain DW4/3-1)</name>
    <dbReference type="NCBI Taxonomy" id="378806"/>
    <lineage>
        <taxon>Bacteria</taxon>
        <taxon>Pseudomonadati</taxon>
        <taxon>Myxococcota</taxon>
        <taxon>Myxococcia</taxon>
        <taxon>Myxococcales</taxon>
        <taxon>Cystobacterineae</taxon>
        <taxon>Archangiaceae</taxon>
        <taxon>Stigmatella</taxon>
    </lineage>
</organism>
<evidence type="ECO:0000256" key="1">
    <source>
        <dbReference type="SAM" id="SignalP"/>
    </source>
</evidence>
<dbReference type="InterPro" id="IPR013783">
    <property type="entry name" value="Ig-like_fold"/>
</dbReference>
<dbReference type="PATRIC" id="fig|378806.16.peg.9498"/>
<dbReference type="OrthoDB" id="9803398at2"/>
<sequence>MRPLVALLAAGLVLISCEALADTATPTITLYLPNYGPSRTTLTGTVTLRVTGTNLTGLTQYEVLLDGHRLTYGPLSSPYDSRESSWNTRTVANGSHTLLGQLKDSFGNVISSTVMNVTIDQDLIAPTVSVLAPADGVTVHETVNVQGTASDDRGVYMVRALVDGVVLNADFSAPYSFDSLYVKNLPNGPHTLTLEAWDFSQNVTVSAPITLFLDNDNTVPNVVLTAPASGTVVPGGPVSLTADASDDRGIDRVAFFLNGSLIAEDKTAPYGVEWISDFVLSGDYTLTAKAYDRVGNVTESAPVAITVFKPGTAVFDPVLHAPVCDTVGSFCDTAKLVEGRNTSEVHAPNTIDGCLDASSLDQVYSERIQRITVTRVGGEFLAQNRRARIDVLVYGDTVATDALDLYSASDATRPSWTYLTTVPAAIYGAHWLSAEVVLPAGNLQAVRAQFRVGSANSSASPCSVGARDDHDDLVFAVGPPTDAFPPTVKLLTPHDNAPYSYALVGGPVRVSASAEDDLAVERVEFYADGTLIGTDTGAPYEVLWNSSSVADGSHSLTAKAYDPAGRSTTSHAVVVTTDNTGPSSTLLSPTQGALLRGTVVLDSTASDPNDVTRVDYYSSEALLGAYPVSPQTSHAATWYTWSVPDGVHRLTARAMDSLGNIGISSAVVVTIDNTPPSAEFTAPQAYATLRGILPVSATATDANGVAKVEFYAGNQLIGTATTAPYTVNWDSRTGPNGYISLTTRAYDTAGNVQVSSSHPVSVDNSAPTVALTSPSNGASLFLSTTLQANAADNAGVTQVVFYDGATVIGTDTSAPYSVSWSLLFVPKGTHTLTAKAFDAVGNVTTSAPVTVKVN</sequence>
<dbReference type="eggNOG" id="COG3291">
    <property type="taxonomic scope" value="Bacteria"/>
</dbReference>
<dbReference type="AlphaFoldDB" id="Q09E82"/>
<keyword evidence="4" id="KW-1185">Reference proteome</keyword>
<evidence type="ECO:0000313" key="5">
    <source>
        <dbReference type="Proteomes" id="UP000032702"/>
    </source>
</evidence>
<dbReference type="HOGENOM" id="CLU_294202_0_0_7"/>
<dbReference type="Pfam" id="PF17957">
    <property type="entry name" value="Big_7"/>
    <property type="match status" value="6"/>
</dbReference>
<dbReference type="EMBL" id="AAMD01000001">
    <property type="protein sequence ID" value="EAU69976.1"/>
    <property type="molecule type" value="Genomic_DNA"/>
</dbReference>
<protein>
    <submittedName>
        <fullName evidence="3">Fibronectin type III domain protein</fullName>
    </submittedName>
</protein>
<accession>Q09E82</accession>
<dbReference type="KEGG" id="sur:STAUR_6949"/>